<organism evidence="3 4">
    <name type="scientific">Halomarina salina</name>
    <dbReference type="NCBI Taxonomy" id="1872699"/>
    <lineage>
        <taxon>Archaea</taxon>
        <taxon>Methanobacteriati</taxon>
        <taxon>Methanobacteriota</taxon>
        <taxon>Stenosarchaea group</taxon>
        <taxon>Halobacteria</taxon>
        <taxon>Halobacteriales</taxon>
        <taxon>Natronomonadaceae</taxon>
        <taxon>Halomarina</taxon>
    </lineage>
</organism>
<reference evidence="3 4" key="1">
    <citation type="journal article" date="2019" name="Int. J. Syst. Evol. Microbiol.">
        <title>The Global Catalogue of Microorganisms (GCM) 10K type strain sequencing project: providing services to taxonomists for standard genome sequencing and annotation.</title>
        <authorList>
            <consortium name="The Broad Institute Genomics Platform"/>
            <consortium name="The Broad Institute Genome Sequencing Center for Infectious Disease"/>
            <person name="Wu L."/>
            <person name="Ma J."/>
        </authorList>
    </citation>
    <scope>NUCLEOTIDE SEQUENCE [LARGE SCALE GENOMIC DNA]</scope>
    <source>
        <strain evidence="3 4">CGMCC 1.12543</strain>
    </source>
</reference>
<dbReference type="InterPro" id="IPR014729">
    <property type="entry name" value="Rossmann-like_a/b/a_fold"/>
</dbReference>
<evidence type="ECO:0000313" key="4">
    <source>
        <dbReference type="Proteomes" id="UP001596099"/>
    </source>
</evidence>
<dbReference type="Pfam" id="PF00582">
    <property type="entry name" value="Usp"/>
    <property type="match status" value="2"/>
</dbReference>
<keyword evidence="4" id="KW-1185">Reference proteome</keyword>
<evidence type="ECO:0000313" key="3">
    <source>
        <dbReference type="EMBL" id="MFC5972836.1"/>
    </source>
</evidence>
<dbReference type="Proteomes" id="UP001596099">
    <property type="component" value="Unassembled WGS sequence"/>
</dbReference>
<dbReference type="CDD" id="cd00293">
    <property type="entry name" value="USP-like"/>
    <property type="match status" value="2"/>
</dbReference>
<dbReference type="PRINTS" id="PR01438">
    <property type="entry name" value="UNVRSLSTRESS"/>
</dbReference>
<accession>A0ABD5RQD6</accession>
<dbReference type="AlphaFoldDB" id="A0ABD5RQD6"/>
<comment type="similarity">
    <text evidence="1">Belongs to the universal stress protein A family.</text>
</comment>
<gene>
    <name evidence="3" type="ORF">ACFPYI_15975</name>
</gene>
<dbReference type="InterPro" id="IPR006015">
    <property type="entry name" value="Universal_stress_UspA"/>
</dbReference>
<feature type="domain" description="UspA" evidence="2">
    <location>
        <begin position="1"/>
        <end position="132"/>
    </location>
</feature>
<dbReference type="RefSeq" id="WP_247416710.1">
    <property type="nucleotide sequence ID" value="NZ_JALLGW010000001.1"/>
</dbReference>
<dbReference type="EMBL" id="JBHSQH010000001">
    <property type="protein sequence ID" value="MFC5972836.1"/>
    <property type="molecule type" value="Genomic_DNA"/>
</dbReference>
<dbReference type="InterPro" id="IPR006016">
    <property type="entry name" value="UspA"/>
</dbReference>
<evidence type="ECO:0000256" key="1">
    <source>
        <dbReference type="ARBA" id="ARBA00008791"/>
    </source>
</evidence>
<feature type="domain" description="UspA" evidence="2">
    <location>
        <begin position="143"/>
        <end position="278"/>
    </location>
</feature>
<dbReference type="Gene3D" id="3.40.50.620">
    <property type="entry name" value="HUPs"/>
    <property type="match status" value="2"/>
</dbReference>
<dbReference type="SUPFAM" id="SSF52402">
    <property type="entry name" value="Adenine nucleotide alpha hydrolases-like"/>
    <property type="match status" value="2"/>
</dbReference>
<dbReference type="PANTHER" id="PTHR46268">
    <property type="entry name" value="STRESS RESPONSE PROTEIN NHAX"/>
    <property type="match status" value="1"/>
</dbReference>
<protein>
    <submittedName>
        <fullName evidence="3">Universal stress protein</fullName>
    </submittedName>
</protein>
<name>A0ABD5RQD6_9EURY</name>
<evidence type="ECO:0000259" key="2">
    <source>
        <dbReference type="Pfam" id="PF00582"/>
    </source>
</evidence>
<dbReference type="PANTHER" id="PTHR46268:SF6">
    <property type="entry name" value="UNIVERSAL STRESS PROTEIN UP12"/>
    <property type="match status" value="1"/>
</dbReference>
<sequence length="281" mass="28970">MFEEILLALDGSDCAETAAAAALTLAERSGGRIHAVGVVEVYELSTTRERDAREQEAKERLSAFADRAAEAGVDCETDLRSGFADEELLGAIDDHGADLVVLGTHGRTGARRFLVGSVAARVARRSPVPVLTTPATDDAWSVETVLLPTDGSEHAAAATHVGIEAAADLGGSVHVLSAVEDDALGLDVRSSKVLEAQTRVAESAVDEAVASAESSGVEATSEVVSGRPHRTILDAVEAHDADLVVMGTHGRSGVSRILLGSVAEKVVRGASVPVLTVPVGE</sequence>
<proteinExistence type="inferred from homology"/>
<comment type="caution">
    <text evidence="3">The sequence shown here is derived from an EMBL/GenBank/DDBJ whole genome shotgun (WGS) entry which is preliminary data.</text>
</comment>